<dbReference type="AlphaFoldDB" id="A0A2K1QQT1"/>
<dbReference type="EMBL" id="NKHZ01000051">
    <property type="protein sequence ID" value="PNS17444.1"/>
    <property type="molecule type" value="Genomic_DNA"/>
</dbReference>
<proteinExistence type="predicted"/>
<dbReference type="PANTHER" id="PTHR12203:SF107">
    <property type="entry name" value="GLYCOSYL TRANSFERASE CAP10 DOMAIN-CONTAINING PROTEIN"/>
    <property type="match status" value="1"/>
</dbReference>
<feature type="chain" id="PRO_5014400887" description="Glycosyl transferase CAP10 domain-containing protein" evidence="1">
    <location>
        <begin position="27"/>
        <end position="468"/>
    </location>
</feature>
<keyword evidence="4" id="KW-1185">Reference proteome</keyword>
<evidence type="ECO:0000256" key="1">
    <source>
        <dbReference type="SAM" id="SignalP"/>
    </source>
</evidence>
<organism evidence="3 4">
    <name type="scientific">Sphaceloma murrayae</name>
    <dbReference type="NCBI Taxonomy" id="2082308"/>
    <lineage>
        <taxon>Eukaryota</taxon>
        <taxon>Fungi</taxon>
        <taxon>Dikarya</taxon>
        <taxon>Ascomycota</taxon>
        <taxon>Pezizomycotina</taxon>
        <taxon>Dothideomycetes</taxon>
        <taxon>Dothideomycetidae</taxon>
        <taxon>Myriangiales</taxon>
        <taxon>Elsinoaceae</taxon>
        <taxon>Sphaceloma</taxon>
    </lineage>
</organism>
<dbReference type="OrthoDB" id="202415at2759"/>
<name>A0A2K1QQT1_9PEZI</name>
<feature type="domain" description="Glycosyl transferase CAP10" evidence="2">
    <location>
        <begin position="156"/>
        <end position="412"/>
    </location>
</feature>
<evidence type="ECO:0000313" key="3">
    <source>
        <dbReference type="EMBL" id="PNS17444.1"/>
    </source>
</evidence>
<dbReference type="InterPro" id="IPR051091">
    <property type="entry name" value="O-Glucosyltr/Glycosyltrsf_90"/>
</dbReference>
<reference evidence="3 4" key="1">
    <citation type="submission" date="2017-06" db="EMBL/GenBank/DDBJ databases">
        <title>Draft genome sequence of a variant of Elsinoe murrayae.</title>
        <authorList>
            <person name="Cheng Q."/>
        </authorList>
    </citation>
    <scope>NUCLEOTIDE SEQUENCE [LARGE SCALE GENOMIC DNA]</scope>
    <source>
        <strain evidence="3 4">CQ-2017a</strain>
    </source>
</reference>
<dbReference type="Proteomes" id="UP000243797">
    <property type="component" value="Unassembled WGS sequence"/>
</dbReference>
<dbReference type="SMART" id="SM00672">
    <property type="entry name" value="CAP10"/>
    <property type="match status" value="1"/>
</dbReference>
<protein>
    <recommendedName>
        <fullName evidence="2">Glycosyl transferase CAP10 domain-containing protein</fullName>
    </recommendedName>
</protein>
<gene>
    <name evidence="3" type="ORF">CAC42_7127</name>
</gene>
<evidence type="ECO:0000259" key="2">
    <source>
        <dbReference type="SMART" id="SM00672"/>
    </source>
</evidence>
<feature type="signal peptide" evidence="1">
    <location>
        <begin position="1"/>
        <end position="26"/>
    </location>
</feature>
<accession>A0A2K1QQT1</accession>
<dbReference type="InParanoid" id="A0A2K1QQT1"/>
<evidence type="ECO:0000313" key="4">
    <source>
        <dbReference type="Proteomes" id="UP000243797"/>
    </source>
</evidence>
<comment type="caution">
    <text evidence="3">The sequence shown here is derived from an EMBL/GenBank/DDBJ whole genome shotgun (WGS) entry which is preliminary data.</text>
</comment>
<keyword evidence="1" id="KW-0732">Signal</keyword>
<dbReference type="InterPro" id="IPR006598">
    <property type="entry name" value="CAP10"/>
</dbReference>
<dbReference type="Pfam" id="PF05686">
    <property type="entry name" value="Glyco_transf_90"/>
    <property type="match status" value="1"/>
</dbReference>
<dbReference type="PANTHER" id="PTHR12203">
    <property type="entry name" value="KDEL LYS-ASP-GLU-LEU CONTAINING - RELATED"/>
    <property type="match status" value="1"/>
</dbReference>
<sequence length="468" mass="53928">MRRILTTLALVFFLLLTLFFIHRALPSRPPISLNPHPSSSDLTTSLPLPAPNTTLPWTYIPSQHAHRLTLSRSQCLSSFPHLYNEIHRAASHRRHNVITPSDLTTAWRGDGIVHALIHAQQLYVLEARAVSDRNHRPRHLATLHALHRALSASTEDLPDIEFTITDHDSPDFGVVRGQEGHTTWAYSRLPDQENLWLVPDFGFWGWPDVNLRSYGEVRRRIGSTGLDDGGQGEGEVQWAEKEDKLVWRGSVNVGSRDVRTALLEQSKGMEWSSVFGMDWGNGTDVKSKLIGMEDHCRYKFVAQTEGNTYSARLKYLLNCGSLVISHEARFLEHFTHLLRKEGSEQNYVQVKRDWRDLKGTMKWLLTEEGDERAEEVARRSKEVFRDRYLSPAAEACYWRELVRGWSEVQGFTPQFWEEVEVDEDGEKKKKKKKKTIRKPRGVPFESYAIMEAVDWTMPSKPRKICEYD</sequence>